<accession>A0A0J1B743</accession>
<dbReference type="AlphaFoldDB" id="A0A0J1B743"/>
<protein>
    <submittedName>
        <fullName evidence="1">Uncharacterized protein</fullName>
    </submittedName>
</protein>
<dbReference type="STRING" id="595434.RISK_005706"/>
<name>A0A0J1B743_RHOIS</name>
<organism evidence="1 2">
    <name type="scientific">Rhodopirellula islandica</name>
    <dbReference type="NCBI Taxonomy" id="595434"/>
    <lineage>
        <taxon>Bacteria</taxon>
        <taxon>Pseudomonadati</taxon>
        <taxon>Planctomycetota</taxon>
        <taxon>Planctomycetia</taxon>
        <taxon>Pirellulales</taxon>
        <taxon>Pirellulaceae</taxon>
        <taxon>Rhodopirellula</taxon>
    </lineage>
</organism>
<dbReference type="Proteomes" id="UP000036367">
    <property type="component" value="Unassembled WGS sequence"/>
</dbReference>
<reference evidence="1" key="1">
    <citation type="submission" date="2015-05" db="EMBL/GenBank/DDBJ databases">
        <title>Permanent draft genome of Rhodopirellula islandicus K833.</title>
        <authorList>
            <person name="Kizina J."/>
            <person name="Richter M."/>
            <person name="Glockner F.O."/>
            <person name="Harder J."/>
        </authorList>
    </citation>
    <scope>NUCLEOTIDE SEQUENCE [LARGE SCALE GENOMIC DNA]</scope>
    <source>
        <strain evidence="1">K833</strain>
    </source>
</reference>
<evidence type="ECO:0000313" key="1">
    <source>
        <dbReference type="EMBL" id="KLU02640.1"/>
    </source>
</evidence>
<gene>
    <name evidence="1" type="ORF">RISK_005706</name>
</gene>
<keyword evidence="2" id="KW-1185">Reference proteome</keyword>
<evidence type="ECO:0000313" key="2">
    <source>
        <dbReference type="Proteomes" id="UP000036367"/>
    </source>
</evidence>
<sequence length="55" mass="5928">MSSLARSKKALGHQDLMVAGSTIGGGDEVWWVPLPCLSPTKDSRDAILSHFVTLF</sequence>
<comment type="caution">
    <text evidence="1">The sequence shown here is derived from an EMBL/GenBank/DDBJ whole genome shotgun (WGS) entry which is preliminary data.</text>
</comment>
<dbReference type="EMBL" id="LECT01000044">
    <property type="protein sequence ID" value="KLU02640.1"/>
    <property type="molecule type" value="Genomic_DNA"/>
</dbReference>
<proteinExistence type="predicted"/>